<dbReference type="InterPro" id="IPR035451">
    <property type="entry name" value="Ada-like_dom_sf"/>
</dbReference>
<dbReference type="Proteomes" id="UP000011135">
    <property type="component" value="Unassembled WGS sequence"/>
</dbReference>
<dbReference type="GO" id="GO:0003677">
    <property type="term" value="F:DNA binding"/>
    <property type="evidence" value="ECO:0007669"/>
    <property type="project" value="InterPro"/>
</dbReference>
<dbReference type="GO" id="GO:0008168">
    <property type="term" value="F:methyltransferase activity"/>
    <property type="evidence" value="ECO:0007669"/>
    <property type="project" value="InterPro"/>
</dbReference>
<dbReference type="EMBL" id="AMZN01000055">
    <property type="protein sequence ID" value="ELR70249.1"/>
    <property type="molecule type" value="Genomic_DNA"/>
</dbReference>
<dbReference type="eggNOG" id="COG2169">
    <property type="taxonomic scope" value="Bacteria"/>
</dbReference>
<evidence type="ECO:0000313" key="3">
    <source>
        <dbReference type="EMBL" id="ELR70249.1"/>
    </source>
</evidence>
<gene>
    <name evidence="3" type="ORF">C900_03934</name>
</gene>
<organism evidence="3 4">
    <name type="scientific">Fulvivirga imtechensis AK7</name>
    <dbReference type="NCBI Taxonomy" id="1237149"/>
    <lineage>
        <taxon>Bacteria</taxon>
        <taxon>Pseudomonadati</taxon>
        <taxon>Bacteroidota</taxon>
        <taxon>Cytophagia</taxon>
        <taxon>Cytophagales</taxon>
        <taxon>Fulvivirgaceae</taxon>
        <taxon>Fulvivirga</taxon>
    </lineage>
</organism>
<reference evidence="3 4" key="1">
    <citation type="submission" date="2012-12" db="EMBL/GenBank/DDBJ databases">
        <title>Genome assembly of Fulvivirga imtechensis AK7.</title>
        <authorList>
            <person name="Nupur N."/>
            <person name="Khatri I."/>
            <person name="Kumar R."/>
            <person name="Subramanian S."/>
            <person name="Pinnaka A."/>
        </authorList>
    </citation>
    <scope>NUCLEOTIDE SEQUENCE [LARGE SCALE GENOMIC DNA]</scope>
    <source>
        <strain evidence="3 4">AK7</strain>
    </source>
</reference>
<dbReference type="Pfam" id="PF02805">
    <property type="entry name" value="Ada_Zn_binding"/>
    <property type="match status" value="1"/>
</dbReference>
<comment type="caution">
    <text evidence="3">The sequence shown here is derived from an EMBL/GenBank/DDBJ whole genome shotgun (WGS) entry which is preliminary data.</text>
</comment>
<sequence>MKIENRVFFKDEEEALAHSYRPCGHCMKKAYEVWRGAQRSKR</sequence>
<dbReference type="GO" id="GO:0008270">
    <property type="term" value="F:zinc ion binding"/>
    <property type="evidence" value="ECO:0007669"/>
    <property type="project" value="InterPro"/>
</dbReference>
<evidence type="ECO:0000313" key="4">
    <source>
        <dbReference type="Proteomes" id="UP000011135"/>
    </source>
</evidence>
<keyword evidence="1" id="KW-0010">Activator</keyword>
<proteinExistence type="predicted"/>
<protein>
    <recommendedName>
        <fullName evidence="2">Ada DNA repair metal-binding domain-containing protein</fullName>
    </recommendedName>
</protein>
<feature type="domain" description="Ada DNA repair metal-binding" evidence="2">
    <location>
        <begin position="3"/>
        <end position="26"/>
    </location>
</feature>
<dbReference type="GO" id="GO:0006355">
    <property type="term" value="P:regulation of DNA-templated transcription"/>
    <property type="evidence" value="ECO:0007669"/>
    <property type="project" value="InterPro"/>
</dbReference>
<accession>L8JS13</accession>
<keyword evidence="4" id="KW-1185">Reference proteome</keyword>
<dbReference type="InterPro" id="IPR004026">
    <property type="entry name" value="Ada_DNA_repair_Zn-bd"/>
</dbReference>
<evidence type="ECO:0000256" key="1">
    <source>
        <dbReference type="ARBA" id="ARBA00023159"/>
    </source>
</evidence>
<dbReference type="SUPFAM" id="SSF57884">
    <property type="entry name" value="Ada DNA repair protein, N-terminal domain (N-Ada 10)"/>
    <property type="match status" value="1"/>
</dbReference>
<dbReference type="Gene3D" id="3.40.10.10">
    <property type="entry name" value="DNA Methylphosphotriester Repair Domain"/>
    <property type="match status" value="1"/>
</dbReference>
<name>L8JS13_9BACT</name>
<dbReference type="AlphaFoldDB" id="L8JS13"/>
<dbReference type="STRING" id="1237149.C900_03934"/>
<dbReference type="GO" id="GO:0006281">
    <property type="term" value="P:DNA repair"/>
    <property type="evidence" value="ECO:0007669"/>
    <property type="project" value="InterPro"/>
</dbReference>
<evidence type="ECO:0000259" key="2">
    <source>
        <dbReference type="Pfam" id="PF02805"/>
    </source>
</evidence>